<reference evidence="4 5" key="1">
    <citation type="submission" date="2016-12" db="EMBL/GenBank/DDBJ databases">
        <title>Diversity of luminous bacteria.</title>
        <authorList>
            <person name="Yoshizawa S."/>
            <person name="Kogure K."/>
        </authorList>
    </citation>
    <scope>NUCLEOTIDE SEQUENCE [LARGE SCALE GENOMIC DNA]</scope>
    <source>
        <strain evidence="4 5">LC1-200</strain>
    </source>
</reference>
<accession>A0A2S7VW65</accession>
<feature type="transmembrane region" description="Helical" evidence="2">
    <location>
        <begin position="42"/>
        <end position="62"/>
    </location>
</feature>
<dbReference type="Pfam" id="PF00534">
    <property type="entry name" value="Glycos_transf_1"/>
    <property type="match status" value="1"/>
</dbReference>
<dbReference type="Proteomes" id="UP000238730">
    <property type="component" value="Unassembled WGS sequence"/>
</dbReference>
<evidence type="ECO:0000259" key="3">
    <source>
        <dbReference type="Pfam" id="PF00534"/>
    </source>
</evidence>
<keyword evidence="2" id="KW-1133">Transmembrane helix</keyword>
<dbReference type="PANTHER" id="PTHR46401">
    <property type="entry name" value="GLYCOSYLTRANSFERASE WBBK-RELATED"/>
    <property type="match status" value="1"/>
</dbReference>
<evidence type="ECO:0000313" key="5">
    <source>
        <dbReference type="Proteomes" id="UP000238730"/>
    </source>
</evidence>
<comment type="caution">
    <text evidence="4">The sequence shown here is derived from an EMBL/GenBank/DDBJ whole genome shotgun (WGS) entry which is preliminary data.</text>
</comment>
<name>A0A2S7VW65_PHOAN</name>
<dbReference type="SUPFAM" id="SSF53756">
    <property type="entry name" value="UDP-Glycosyltransferase/glycogen phosphorylase"/>
    <property type="match status" value="1"/>
</dbReference>
<dbReference type="GO" id="GO:0009103">
    <property type="term" value="P:lipopolysaccharide biosynthetic process"/>
    <property type="evidence" value="ECO:0007669"/>
    <property type="project" value="TreeGrafter"/>
</dbReference>
<feature type="domain" description="Glycosyl transferase family 1" evidence="3">
    <location>
        <begin position="174"/>
        <end position="324"/>
    </location>
</feature>
<keyword evidence="2" id="KW-0472">Membrane</keyword>
<dbReference type="OrthoDB" id="9768937at2"/>
<dbReference type="InterPro" id="IPR001296">
    <property type="entry name" value="Glyco_trans_1"/>
</dbReference>
<dbReference type="AlphaFoldDB" id="A0A2S7VW65"/>
<sequence>MKKILFIGELPPYSYHGISLSNQRILSVLNDRYYIHKIIDKYANKGMLFSILSILYLVSMLFCTKGGFSYLYINFPTSNLGLVKSTLLVLLSRLKCRNIIVVSHLHRGDFIEYYSASLMSKILSKIFMRLSNNCLVLSRTSKNEIEKEGFSSSKITVLHNTVDVERTMLDFSFKENYIYSLSNYVKSKNLDFVIDLSLENANVNFYLNGSPIELDYFLYLKSKSPENCFLGERVDGVDKLSKIKNAKFLIVPSFNEGMPLIILEALSQGTPVICFNVGYISDYLGEDYLGLVNDISFEAMNDKLSSLLDLDINEYEELSKYSYELFWSNYSPDIIKHEILNVFQ</sequence>
<dbReference type="GO" id="GO:0016757">
    <property type="term" value="F:glycosyltransferase activity"/>
    <property type="evidence" value="ECO:0007669"/>
    <property type="project" value="InterPro"/>
</dbReference>
<dbReference type="EMBL" id="MSCJ01000001">
    <property type="protein sequence ID" value="PQJ66357.1"/>
    <property type="molecule type" value="Genomic_DNA"/>
</dbReference>
<keyword evidence="2" id="KW-0812">Transmembrane</keyword>
<proteinExistence type="predicted"/>
<dbReference type="PANTHER" id="PTHR46401:SF2">
    <property type="entry name" value="GLYCOSYLTRANSFERASE WBBK-RELATED"/>
    <property type="match status" value="1"/>
</dbReference>
<keyword evidence="1" id="KW-0808">Transferase</keyword>
<protein>
    <recommendedName>
        <fullName evidence="3">Glycosyl transferase family 1 domain-containing protein</fullName>
    </recommendedName>
</protein>
<dbReference type="CDD" id="cd03801">
    <property type="entry name" value="GT4_PimA-like"/>
    <property type="match status" value="1"/>
</dbReference>
<organism evidence="4 5">
    <name type="scientific">Photobacterium angustum</name>
    <dbReference type="NCBI Taxonomy" id="661"/>
    <lineage>
        <taxon>Bacteria</taxon>
        <taxon>Pseudomonadati</taxon>
        <taxon>Pseudomonadota</taxon>
        <taxon>Gammaproteobacteria</taxon>
        <taxon>Vibrionales</taxon>
        <taxon>Vibrionaceae</taxon>
        <taxon>Photobacterium</taxon>
    </lineage>
</organism>
<gene>
    <name evidence="4" type="ORF">BTO08_02440</name>
</gene>
<evidence type="ECO:0000256" key="2">
    <source>
        <dbReference type="SAM" id="Phobius"/>
    </source>
</evidence>
<dbReference type="Gene3D" id="3.40.50.2000">
    <property type="entry name" value="Glycogen Phosphorylase B"/>
    <property type="match status" value="2"/>
</dbReference>
<evidence type="ECO:0000256" key="1">
    <source>
        <dbReference type="ARBA" id="ARBA00022679"/>
    </source>
</evidence>
<evidence type="ECO:0000313" key="4">
    <source>
        <dbReference type="EMBL" id="PQJ66357.1"/>
    </source>
</evidence>